<protein>
    <submittedName>
        <fullName evidence="1">Histidine phosphatase family protein</fullName>
    </submittedName>
</protein>
<dbReference type="EMBL" id="BAAAHE010000055">
    <property type="protein sequence ID" value="GAA0637654.1"/>
    <property type="molecule type" value="Genomic_DNA"/>
</dbReference>
<organism evidence="1 2">
    <name type="scientific">Sporichthya brevicatena</name>
    <dbReference type="NCBI Taxonomy" id="171442"/>
    <lineage>
        <taxon>Bacteria</taxon>
        <taxon>Bacillati</taxon>
        <taxon>Actinomycetota</taxon>
        <taxon>Actinomycetes</taxon>
        <taxon>Sporichthyales</taxon>
        <taxon>Sporichthyaceae</taxon>
        <taxon>Sporichthya</taxon>
    </lineage>
</organism>
<gene>
    <name evidence="1" type="ORF">GCM10009547_47530</name>
</gene>
<name>A0ABN1HC73_9ACTN</name>
<accession>A0ABN1HC73</accession>
<evidence type="ECO:0000313" key="1">
    <source>
        <dbReference type="EMBL" id="GAA0637654.1"/>
    </source>
</evidence>
<dbReference type="PANTHER" id="PTHR48100">
    <property type="entry name" value="BROAD-SPECIFICITY PHOSPHATASE YOR283W-RELATED"/>
    <property type="match status" value="1"/>
</dbReference>
<evidence type="ECO:0000313" key="2">
    <source>
        <dbReference type="Proteomes" id="UP001500957"/>
    </source>
</evidence>
<keyword evidence="2" id="KW-1185">Reference proteome</keyword>
<dbReference type="Proteomes" id="UP001500957">
    <property type="component" value="Unassembled WGS sequence"/>
</dbReference>
<dbReference type="Pfam" id="PF00300">
    <property type="entry name" value="His_Phos_1"/>
    <property type="match status" value="1"/>
</dbReference>
<dbReference type="InterPro" id="IPR029033">
    <property type="entry name" value="His_PPase_superfam"/>
</dbReference>
<dbReference type="RefSeq" id="WP_344609541.1">
    <property type="nucleotide sequence ID" value="NZ_BAAAHE010000055.1"/>
</dbReference>
<dbReference type="SMART" id="SM00855">
    <property type="entry name" value="PGAM"/>
    <property type="match status" value="1"/>
</dbReference>
<reference evidence="1 2" key="1">
    <citation type="journal article" date="2019" name="Int. J. Syst. Evol. Microbiol.">
        <title>The Global Catalogue of Microorganisms (GCM) 10K type strain sequencing project: providing services to taxonomists for standard genome sequencing and annotation.</title>
        <authorList>
            <consortium name="The Broad Institute Genomics Platform"/>
            <consortium name="The Broad Institute Genome Sequencing Center for Infectious Disease"/>
            <person name="Wu L."/>
            <person name="Ma J."/>
        </authorList>
    </citation>
    <scope>NUCLEOTIDE SEQUENCE [LARGE SCALE GENOMIC DNA]</scope>
    <source>
        <strain evidence="1 2">JCM 10671</strain>
    </source>
</reference>
<dbReference type="SUPFAM" id="SSF53254">
    <property type="entry name" value="Phosphoglycerate mutase-like"/>
    <property type="match status" value="1"/>
</dbReference>
<dbReference type="CDD" id="cd07067">
    <property type="entry name" value="HP_PGM_like"/>
    <property type="match status" value="1"/>
</dbReference>
<proteinExistence type="predicted"/>
<dbReference type="PANTHER" id="PTHR48100:SF1">
    <property type="entry name" value="HISTIDINE PHOSPHATASE FAMILY PROTEIN-RELATED"/>
    <property type="match status" value="1"/>
</dbReference>
<comment type="caution">
    <text evidence="1">The sequence shown here is derived from an EMBL/GenBank/DDBJ whole genome shotgun (WGS) entry which is preliminary data.</text>
</comment>
<sequence length="237" mass="25362">MSNDDVDPKVAYAQKAFEAPEGATDILLIRHGQSEGMSSSSYPRLPSGQADPALSPLGHQQAALMGERLASVGIQAIYCSTLVRTQQTAAPLANFSGLDPIVVPELREVELGEWEGGEFRKRSQQKDASFLEMMRKGDWGVIPGGEDNEAFGARVRGALEKIQAAHPAQRVAVVCHGGVIGIAIALATGCSPMAFMHVDNASITQMLMVDDLWIVRRVNDTAHLGPAFAPVTDEPVM</sequence>
<dbReference type="InterPro" id="IPR050275">
    <property type="entry name" value="PGM_Phosphatase"/>
</dbReference>
<dbReference type="InterPro" id="IPR013078">
    <property type="entry name" value="His_Pase_superF_clade-1"/>
</dbReference>
<dbReference type="Gene3D" id="3.40.50.1240">
    <property type="entry name" value="Phosphoglycerate mutase-like"/>
    <property type="match status" value="1"/>
</dbReference>